<dbReference type="OrthoDB" id="1683831at2759"/>
<dbReference type="Pfam" id="PF00514">
    <property type="entry name" value="Arm"/>
    <property type="match status" value="2"/>
</dbReference>
<accession>A0A8J2KYA7</accession>
<dbReference type="PROSITE" id="PS50176">
    <property type="entry name" value="ARM_REPEAT"/>
    <property type="match status" value="3"/>
</dbReference>
<gene>
    <name evidence="3" type="ORF">AFUS01_LOCUS33249</name>
</gene>
<feature type="compositionally biased region" description="Polar residues" evidence="2">
    <location>
        <begin position="79"/>
        <end position="89"/>
    </location>
</feature>
<dbReference type="SMART" id="SM00185">
    <property type="entry name" value="ARM"/>
    <property type="match status" value="12"/>
</dbReference>
<comment type="caution">
    <text evidence="3">The sequence shown here is derived from an EMBL/GenBank/DDBJ whole genome shotgun (WGS) entry which is preliminary data.</text>
</comment>
<feature type="repeat" description="ARM" evidence="1">
    <location>
        <begin position="456"/>
        <end position="498"/>
    </location>
</feature>
<proteinExistence type="predicted"/>
<keyword evidence="4" id="KW-1185">Reference proteome</keyword>
<sequence length="706" mass="77459">MESQSDESEEETEAEELEDSFVNDDIEFDENSTAEVFPVESFDHTSKLILLDDNEEALQQKTSALPRLSVAKIKSETVLSSDAESSDATNGEDWQARPASPDYPPEYWQVQRLIKYIKAGNPTATIISLSSLRDFNLRDKFVQHAIKDSSGLEVLLNILETEESRCKRAALLVIREVTSSPDISRSLFNMRGLETLVECLNDPSRELKLLTAEAVSNICKIKKARRAMRNSNGIARLVDMLDIETATHLHHPSEGAETVFDVARSGAMALWSLASSSKNKEAIRKAGAIPLLAKLMKSKNVEVVIPVVGILQECASETTFRISIRNEGLLEEFVHCLRSPNLELVQFCAKAIYMCAEDEESRETVFRLGAIDPLILIIQDPALRKNKPLIAAATGAIWKCATSICTMPHYLSKGLVDLLTSLLEDEPEEILVNVAGAIEKITRADEENCALVKRAGAIPPLIGLLTYTNAELLVNATNTVGELARDAEARAEMEQQDGFRLIWSLLKHPEPTVQASAAWTICPYVESSEDSGDMVRNYVGGLEALVHLLMSEDIEVQAAVSQAIAAIAVNVENLAIMTDHGVVQYLARLAPTPRGDNDLLRRCLATAIAECCKLDRNSGEFGRRKAVSPICSYLSSSDPLVHRAAAKALCALSSDARNCITIHQCGVVPYLIKMSGSLDEELRNSAAGVMANIRNLALSTERVRLM</sequence>
<dbReference type="Proteomes" id="UP000708208">
    <property type="component" value="Unassembled WGS sequence"/>
</dbReference>
<evidence type="ECO:0008006" key="5">
    <source>
        <dbReference type="Google" id="ProtNLM"/>
    </source>
</evidence>
<feature type="region of interest" description="Disordered" evidence="2">
    <location>
        <begin position="1"/>
        <end position="24"/>
    </location>
</feature>
<organism evidence="3 4">
    <name type="scientific">Allacma fusca</name>
    <dbReference type="NCBI Taxonomy" id="39272"/>
    <lineage>
        <taxon>Eukaryota</taxon>
        <taxon>Metazoa</taxon>
        <taxon>Ecdysozoa</taxon>
        <taxon>Arthropoda</taxon>
        <taxon>Hexapoda</taxon>
        <taxon>Collembola</taxon>
        <taxon>Symphypleona</taxon>
        <taxon>Sminthuridae</taxon>
        <taxon>Allacma</taxon>
    </lineage>
</organism>
<dbReference type="PANTHER" id="PTHR46241">
    <property type="entry name" value="ARMADILLO REPEAT-CONTAINING PROTEIN 4 ARMC4"/>
    <property type="match status" value="1"/>
</dbReference>
<dbReference type="EMBL" id="CAJVCH010528099">
    <property type="protein sequence ID" value="CAG7823011.1"/>
    <property type="molecule type" value="Genomic_DNA"/>
</dbReference>
<evidence type="ECO:0000313" key="3">
    <source>
        <dbReference type="EMBL" id="CAG7823011.1"/>
    </source>
</evidence>
<name>A0A8J2KYA7_9HEXA</name>
<dbReference type="AlphaFoldDB" id="A0A8J2KYA7"/>
<dbReference type="PANTHER" id="PTHR46241:SF1">
    <property type="entry name" value="OUTER DYNEIN ARM-DOCKING COMPLEX SUBUNIT 2"/>
    <property type="match status" value="1"/>
</dbReference>
<feature type="repeat" description="ARM" evidence="1">
    <location>
        <begin position="540"/>
        <end position="582"/>
    </location>
</feature>
<protein>
    <recommendedName>
        <fullName evidence="5">Armadillo repeat-containing protein 4</fullName>
    </recommendedName>
</protein>
<feature type="repeat" description="ARM" evidence="1">
    <location>
        <begin position="414"/>
        <end position="456"/>
    </location>
</feature>
<evidence type="ECO:0000313" key="4">
    <source>
        <dbReference type="Proteomes" id="UP000708208"/>
    </source>
</evidence>
<feature type="region of interest" description="Disordered" evidence="2">
    <location>
        <begin position="79"/>
        <end position="103"/>
    </location>
</feature>
<dbReference type="InterPro" id="IPR000225">
    <property type="entry name" value="Armadillo"/>
</dbReference>
<evidence type="ECO:0000256" key="2">
    <source>
        <dbReference type="SAM" id="MobiDB-lite"/>
    </source>
</evidence>
<reference evidence="3" key="1">
    <citation type="submission" date="2021-06" db="EMBL/GenBank/DDBJ databases">
        <authorList>
            <person name="Hodson N. C."/>
            <person name="Mongue J. A."/>
            <person name="Jaron S. K."/>
        </authorList>
    </citation>
    <scope>NUCLEOTIDE SEQUENCE</scope>
</reference>
<evidence type="ECO:0000256" key="1">
    <source>
        <dbReference type="PROSITE-ProRule" id="PRU00259"/>
    </source>
</evidence>